<protein>
    <submittedName>
        <fullName evidence="2">Uncharacterized protein</fullName>
    </submittedName>
</protein>
<feature type="compositionally biased region" description="Basic and acidic residues" evidence="1">
    <location>
        <begin position="1"/>
        <end position="13"/>
    </location>
</feature>
<name>A0A0F9SB51_9ZZZZ</name>
<reference evidence="2" key="1">
    <citation type="journal article" date="2015" name="Nature">
        <title>Complex archaea that bridge the gap between prokaryotes and eukaryotes.</title>
        <authorList>
            <person name="Spang A."/>
            <person name="Saw J.H."/>
            <person name="Jorgensen S.L."/>
            <person name="Zaremba-Niedzwiedzka K."/>
            <person name="Martijn J."/>
            <person name="Lind A.E."/>
            <person name="van Eijk R."/>
            <person name="Schleper C."/>
            <person name="Guy L."/>
            <person name="Ettema T.J."/>
        </authorList>
    </citation>
    <scope>NUCLEOTIDE SEQUENCE</scope>
</reference>
<comment type="caution">
    <text evidence="2">The sequence shown here is derived from an EMBL/GenBank/DDBJ whole genome shotgun (WGS) entry which is preliminary data.</text>
</comment>
<sequence>MRTDAEYKKAMKEAEDELTSPPSKWECLNPGVIYQIREALKELSDGYAAQVKKMNKRTEKLTGEEKQSLIFGRQILEGEMDATEVVLGMINEMPSCK</sequence>
<evidence type="ECO:0000313" key="2">
    <source>
        <dbReference type="EMBL" id="KKN59492.1"/>
    </source>
</evidence>
<feature type="region of interest" description="Disordered" evidence="1">
    <location>
        <begin position="1"/>
        <end position="22"/>
    </location>
</feature>
<organism evidence="2">
    <name type="scientific">marine sediment metagenome</name>
    <dbReference type="NCBI Taxonomy" id="412755"/>
    <lineage>
        <taxon>unclassified sequences</taxon>
        <taxon>metagenomes</taxon>
        <taxon>ecological metagenomes</taxon>
    </lineage>
</organism>
<dbReference type="AlphaFoldDB" id="A0A0F9SB51"/>
<proteinExistence type="predicted"/>
<evidence type="ECO:0000256" key="1">
    <source>
        <dbReference type="SAM" id="MobiDB-lite"/>
    </source>
</evidence>
<accession>A0A0F9SB51</accession>
<gene>
    <name evidence="2" type="ORF">LCGC14_0541060</name>
</gene>
<dbReference type="EMBL" id="LAZR01000724">
    <property type="protein sequence ID" value="KKN59492.1"/>
    <property type="molecule type" value="Genomic_DNA"/>
</dbReference>